<name>A0A7S3KFI7_EUPCR</name>
<dbReference type="Pfam" id="PF01569">
    <property type="entry name" value="PAP2"/>
    <property type="match status" value="1"/>
</dbReference>
<evidence type="ECO:0000313" key="3">
    <source>
        <dbReference type="EMBL" id="CAE0381292.1"/>
    </source>
</evidence>
<reference evidence="3" key="1">
    <citation type="submission" date="2021-01" db="EMBL/GenBank/DDBJ databases">
        <authorList>
            <person name="Corre E."/>
            <person name="Pelletier E."/>
            <person name="Niang G."/>
            <person name="Scheremetjew M."/>
            <person name="Finn R."/>
            <person name="Kale V."/>
            <person name="Holt S."/>
            <person name="Cochrane G."/>
            <person name="Meng A."/>
            <person name="Brown T."/>
            <person name="Cohen L."/>
        </authorList>
    </citation>
    <scope>NUCLEOTIDE SEQUENCE</scope>
    <source>
        <strain evidence="3">CT5</strain>
    </source>
</reference>
<evidence type="ECO:0000256" key="1">
    <source>
        <dbReference type="SAM" id="Phobius"/>
    </source>
</evidence>
<keyword evidence="1" id="KW-1133">Transmembrane helix</keyword>
<feature type="transmembrane region" description="Helical" evidence="1">
    <location>
        <begin position="57"/>
        <end position="75"/>
    </location>
</feature>
<feature type="transmembrane region" description="Helical" evidence="1">
    <location>
        <begin position="267"/>
        <end position="289"/>
    </location>
</feature>
<feature type="transmembrane region" description="Helical" evidence="1">
    <location>
        <begin position="228"/>
        <end position="246"/>
    </location>
</feature>
<dbReference type="AlphaFoldDB" id="A0A7S3KFI7"/>
<feature type="transmembrane region" description="Helical" evidence="1">
    <location>
        <begin position="369"/>
        <end position="391"/>
    </location>
</feature>
<dbReference type="InterPro" id="IPR000326">
    <property type="entry name" value="PAP2/HPO"/>
</dbReference>
<evidence type="ECO:0000313" key="5">
    <source>
        <dbReference type="Proteomes" id="UP001295684"/>
    </source>
</evidence>
<keyword evidence="1" id="KW-0472">Membrane</keyword>
<feature type="transmembrane region" description="Helical" evidence="1">
    <location>
        <begin position="326"/>
        <end position="348"/>
    </location>
</feature>
<keyword evidence="5" id="KW-1185">Reference proteome</keyword>
<evidence type="ECO:0000313" key="4">
    <source>
        <dbReference type="EMBL" id="CAI2368964.1"/>
    </source>
</evidence>
<dbReference type="Proteomes" id="UP001295684">
    <property type="component" value="Unassembled WGS sequence"/>
</dbReference>
<reference evidence="4" key="2">
    <citation type="submission" date="2023-07" db="EMBL/GenBank/DDBJ databases">
        <authorList>
            <consortium name="AG Swart"/>
            <person name="Singh M."/>
            <person name="Singh A."/>
            <person name="Seah K."/>
            <person name="Emmerich C."/>
        </authorList>
    </citation>
    <scope>NUCLEOTIDE SEQUENCE</scope>
    <source>
        <strain evidence="4">DP1</strain>
    </source>
</reference>
<accession>A0A7S3KFI7</accession>
<feature type="transmembrane region" description="Helical" evidence="1">
    <location>
        <begin position="132"/>
        <end position="150"/>
    </location>
</feature>
<proteinExistence type="predicted"/>
<gene>
    <name evidence="3" type="ORF">ECRA1380_LOCUS6254</name>
    <name evidence="4" type="ORF">ECRASSUSDP1_LOCUS10260</name>
</gene>
<feature type="transmembrane region" description="Helical" evidence="1">
    <location>
        <begin position="82"/>
        <end position="103"/>
    </location>
</feature>
<protein>
    <recommendedName>
        <fullName evidence="2">Phosphatidic acid phosphatase type 2/haloperoxidase domain-containing protein</fullName>
    </recommendedName>
</protein>
<sequence length="446" mass="51761">MSNLETIIFTIVAALFFLVVFLGHWLLRGQFYQTSANDLIPRLQYYTNSIWSGYNHFVFWFGWEFLWVIAAGFYAKFNRASSAFLLTSTCKFIVFISLLKMFWNDPAPYMDKDLIRAGKCNQDTFQTPSLEVSVAAFAYSMMFYLAYDWIDIVRPRVKGNDGNNIQGDNNQASYEDEANEFFLHESSDYQRTKANDFSFWAILALILFGVFMIAYAAMYFGINSLDQVFYGMFLAYGIFCVVYFFVKDWAIHRYILISEKMIPVSKIVITSVQQIVLIVLLIIVARIYYGFQTNGFTVNPHWKSEHADKCKILSFPGFFDKEMGRIYNFLFLDLGIIIGLVFDSLILGGTRVDYNQLRESEDRNSLVGFIFRFIMTVGWIIACIIGMDYLLGMLVHHWLFIIAIPYFVCGFGLFTFIKYIFEVVGATRPEIHPILEIKSVELRIED</sequence>
<dbReference type="EMBL" id="HBIK01013355">
    <property type="protein sequence ID" value="CAE0381292.1"/>
    <property type="molecule type" value="Transcribed_RNA"/>
</dbReference>
<feature type="transmembrane region" description="Helical" evidence="1">
    <location>
        <begin position="7"/>
        <end position="27"/>
    </location>
</feature>
<feature type="domain" description="Phosphatidic acid phosphatase type 2/haloperoxidase" evidence="2">
    <location>
        <begin position="85"/>
        <end position="248"/>
    </location>
</feature>
<feature type="transmembrane region" description="Helical" evidence="1">
    <location>
        <begin position="199"/>
        <end position="222"/>
    </location>
</feature>
<feature type="transmembrane region" description="Helical" evidence="1">
    <location>
        <begin position="397"/>
        <end position="421"/>
    </location>
</feature>
<dbReference type="EMBL" id="CAMPGE010010107">
    <property type="protein sequence ID" value="CAI2368964.1"/>
    <property type="molecule type" value="Genomic_DNA"/>
</dbReference>
<organism evidence="3">
    <name type="scientific">Euplotes crassus</name>
    <dbReference type="NCBI Taxonomy" id="5936"/>
    <lineage>
        <taxon>Eukaryota</taxon>
        <taxon>Sar</taxon>
        <taxon>Alveolata</taxon>
        <taxon>Ciliophora</taxon>
        <taxon>Intramacronucleata</taxon>
        <taxon>Spirotrichea</taxon>
        <taxon>Hypotrichia</taxon>
        <taxon>Euplotida</taxon>
        <taxon>Euplotidae</taxon>
        <taxon>Moneuplotes</taxon>
    </lineage>
</organism>
<evidence type="ECO:0000259" key="2">
    <source>
        <dbReference type="Pfam" id="PF01569"/>
    </source>
</evidence>
<keyword evidence="1" id="KW-0812">Transmembrane</keyword>